<organism evidence="1 2">
    <name type="scientific">Caminibacter mediatlanticus TB-2</name>
    <dbReference type="NCBI Taxonomy" id="391592"/>
    <lineage>
        <taxon>Bacteria</taxon>
        <taxon>Pseudomonadati</taxon>
        <taxon>Campylobacterota</taxon>
        <taxon>Epsilonproteobacteria</taxon>
        <taxon>Nautiliales</taxon>
        <taxon>Nautiliaceae</taxon>
        <taxon>Caminibacter</taxon>
    </lineage>
</organism>
<comment type="caution">
    <text evidence="1">The sequence shown here is derived from an EMBL/GenBank/DDBJ whole genome shotgun (WGS) entry which is preliminary data.</text>
</comment>
<protein>
    <submittedName>
        <fullName evidence="1">Uncharacterized protein</fullName>
    </submittedName>
</protein>
<dbReference type="AlphaFoldDB" id="A0AAI9AIM4"/>
<accession>A0AAI9AIM4</accession>
<sequence length="58" mass="6401">MVKKKSSNPLGSGTIIIRSIEKTNITTPISVISLKNLSDFFTLFTSLVPYKICKSILI</sequence>
<proteinExistence type="predicted"/>
<dbReference type="Proteomes" id="UP000003288">
    <property type="component" value="Unassembled WGS sequence"/>
</dbReference>
<dbReference type="EMBL" id="ABCJ01000001">
    <property type="protein sequence ID" value="EDM24194.1"/>
    <property type="molecule type" value="Genomic_DNA"/>
</dbReference>
<gene>
    <name evidence="1" type="ORF">CMTB2_01723</name>
</gene>
<evidence type="ECO:0000313" key="2">
    <source>
        <dbReference type="Proteomes" id="UP000003288"/>
    </source>
</evidence>
<evidence type="ECO:0000313" key="1">
    <source>
        <dbReference type="EMBL" id="EDM24194.1"/>
    </source>
</evidence>
<reference evidence="1 2" key="1">
    <citation type="journal article" date="2011" name="Stand. Genomic Sci.">
        <title>Draft genome sequence of Caminibacter mediatlanticus strain TB-2, an epsilonproteobacterium isolated from a deep-sea hydrothermal vent.</title>
        <authorList>
            <person name="Giovannelli D."/>
            <person name="Ferriera S."/>
            <person name="Johnson J."/>
            <person name="Kravitz S."/>
            <person name="Perez-Rodriguez I."/>
            <person name="Ricci J."/>
            <person name="O'Brien C."/>
            <person name="Voordeckers J.W."/>
            <person name="Bini E."/>
            <person name="Vetriani C."/>
        </authorList>
    </citation>
    <scope>NUCLEOTIDE SEQUENCE [LARGE SCALE GENOMIC DNA]</scope>
    <source>
        <strain evidence="1 2">TB-2</strain>
    </source>
</reference>
<name>A0AAI9AIM4_9BACT</name>